<accession>A0A6N9HD87</accession>
<evidence type="ECO:0000313" key="2">
    <source>
        <dbReference type="Proteomes" id="UP000448575"/>
    </source>
</evidence>
<dbReference type="RefSeq" id="WP_161023828.1">
    <property type="nucleotide sequence ID" value="NZ_WWCJ01000001.1"/>
</dbReference>
<dbReference type="Proteomes" id="UP000448575">
    <property type="component" value="Unassembled WGS sequence"/>
</dbReference>
<dbReference type="AlphaFoldDB" id="A0A6N9HD87"/>
<dbReference type="EMBL" id="WWCJ01000001">
    <property type="protein sequence ID" value="MYN00825.1"/>
    <property type="molecule type" value="Genomic_DNA"/>
</dbReference>
<reference evidence="1 2" key="1">
    <citation type="submission" date="2019-12" db="EMBL/GenBank/DDBJ databases">
        <title>Novel species isolated from a subtropical stream in China.</title>
        <authorList>
            <person name="Lu H."/>
        </authorList>
    </citation>
    <scope>NUCLEOTIDE SEQUENCE [LARGE SCALE GENOMIC DNA]</scope>
    <source>
        <strain evidence="1 2">DS3</strain>
    </source>
</reference>
<name>A0A6N9HD87_9BURK</name>
<evidence type="ECO:0000313" key="1">
    <source>
        <dbReference type="EMBL" id="MYN00825.1"/>
    </source>
</evidence>
<comment type="caution">
    <text evidence="1">The sequence shown here is derived from an EMBL/GenBank/DDBJ whole genome shotgun (WGS) entry which is preliminary data.</text>
</comment>
<proteinExistence type="predicted"/>
<keyword evidence="2" id="KW-1185">Reference proteome</keyword>
<organism evidence="1 2">
    <name type="scientific">Pseudoduganella guangdongensis</name>
    <dbReference type="NCBI Taxonomy" id="2692179"/>
    <lineage>
        <taxon>Bacteria</taxon>
        <taxon>Pseudomonadati</taxon>
        <taxon>Pseudomonadota</taxon>
        <taxon>Betaproteobacteria</taxon>
        <taxon>Burkholderiales</taxon>
        <taxon>Oxalobacteraceae</taxon>
        <taxon>Telluria group</taxon>
        <taxon>Pseudoduganella</taxon>
    </lineage>
</organism>
<gene>
    <name evidence="1" type="ORF">GTP41_01805</name>
</gene>
<sequence length="135" mass="15535">MNEPRYTPEEFTRRSGNAKIDTELRRWLRSQAVPQRIGFIEALFPQNYRYALSLVRSSQLPIEEVTRLLQHWLTSASHNCSQGLIEGLIPMLGEARFWDIAAQTELTPAMADFLNYHSHGKLDRYKEAATSAGRQ</sequence>
<protein>
    <submittedName>
        <fullName evidence="1">Uncharacterized protein</fullName>
    </submittedName>
</protein>